<dbReference type="AlphaFoldDB" id="A3IUU2"/>
<reference evidence="1 2" key="1">
    <citation type="submission" date="2007-03" db="EMBL/GenBank/DDBJ databases">
        <authorList>
            <person name="Stal L."/>
            <person name="Ferriera S."/>
            <person name="Johnson J."/>
            <person name="Kravitz S."/>
            <person name="Beeson K."/>
            <person name="Sutton G."/>
            <person name="Rogers Y.-H."/>
            <person name="Friedman R."/>
            <person name="Frazier M."/>
            <person name="Venter J.C."/>
        </authorList>
    </citation>
    <scope>NUCLEOTIDE SEQUENCE [LARGE SCALE GENOMIC DNA]</scope>
    <source>
        <strain evidence="1 2">CCY0110</strain>
    </source>
</reference>
<name>A3IUU2_9CHRO</name>
<organism evidence="1 2">
    <name type="scientific">Crocosphaera chwakensis CCY0110</name>
    <dbReference type="NCBI Taxonomy" id="391612"/>
    <lineage>
        <taxon>Bacteria</taxon>
        <taxon>Bacillati</taxon>
        <taxon>Cyanobacteriota</taxon>
        <taxon>Cyanophyceae</taxon>
        <taxon>Oscillatoriophycideae</taxon>
        <taxon>Chroococcales</taxon>
        <taxon>Aphanothecaceae</taxon>
        <taxon>Crocosphaera</taxon>
        <taxon>Crocosphaera chwakensis</taxon>
    </lineage>
</organism>
<proteinExistence type="predicted"/>
<protein>
    <submittedName>
        <fullName evidence="1">Uncharacterized protein</fullName>
    </submittedName>
</protein>
<dbReference type="EMBL" id="AAXW01000037">
    <property type="protein sequence ID" value="EAZ89785.1"/>
    <property type="molecule type" value="Genomic_DNA"/>
</dbReference>
<evidence type="ECO:0000313" key="2">
    <source>
        <dbReference type="Proteomes" id="UP000003781"/>
    </source>
</evidence>
<evidence type="ECO:0000313" key="1">
    <source>
        <dbReference type="EMBL" id="EAZ89785.1"/>
    </source>
</evidence>
<sequence>MNNKDIREVKKIILQNFDDIVQVWNTHFGG</sequence>
<dbReference type="Proteomes" id="UP000003781">
    <property type="component" value="Unassembled WGS sequence"/>
</dbReference>
<accession>A3IUU2</accession>
<keyword evidence="2" id="KW-1185">Reference proteome</keyword>
<comment type="caution">
    <text evidence="1">The sequence shown here is derived from an EMBL/GenBank/DDBJ whole genome shotgun (WGS) entry which is preliminary data.</text>
</comment>
<gene>
    <name evidence="1" type="ORF">CY0110_29239</name>
</gene>